<dbReference type="InterPro" id="IPR003675">
    <property type="entry name" value="Rce1/LyrA-like_dom"/>
</dbReference>
<proteinExistence type="predicted"/>
<feature type="transmembrane region" description="Helical" evidence="1">
    <location>
        <begin position="76"/>
        <end position="97"/>
    </location>
</feature>
<keyword evidence="1" id="KW-0472">Membrane</keyword>
<dbReference type="EMBL" id="CP116968">
    <property type="protein sequence ID" value="WNM60901.1"/>
    <property type="molecule type" value="Genomic_DNA"/>
</dbReference>
<keyword evidence="4" id="KW-1185">Reference proteome</keyword>
<protein>
    <submittedName>
        <fullName evidence="3">CPBP family intramembrane metalloprotease</fullName>
    </submittedName>
</protein>
<evidence type="ECO:0000313" key="4">
    <source>
        <dbReference type="Proteomes" id="UP001302494"/>
    </source>
</evidence>
<keyword evidence="3" id="KW-0645">Protease</keyword>
<dbReference type="KEGG" id="nneo:PQG83_14190"/>
<feature type="transmembrane region" description="Helical" evidence="1">
    <location>
        <begin position="250"/>
        <end position="270"/>
    </location>
</feature>
<organism evidence="3 4">
    <name type="scientific">Candidatus Nitrospira neomarina</name>
    <dbReference type="NCBI Taxonomy" id="3020899"/>
    <lineage>
        <taxon>Bacteria</taxon>
        <taxon>Pseudomonadati</taxon>
        <taxon>Nitrospirota</taxon>
        <taxon>Nitrospiria</taxon>
        <taxon>Nitrospirales</taxon>
        <taxon>Nitrospiraceae</taxon>
        <taxon>Nitrospira</taxon>
    </lineage>
</organism>
<dbReference type="Proteomes" id="UP001302494">
    <property type="component" value="Chromosome"/>
</dbReference>
<evidence type="ECO:0000313" key="3">
    <source>
        <dbReference type="EMBL" id="WNM60901.1"/>
    </source>
</evidence>
<dbReference type="RefSeq" id="WP_312742294.1">
    <property type="nucleotide sequence ID" value="NZ_CP116968.1"/>
</dbReference>
<reference evidence="3 4" key="1">
    <citation type="submission" date="2023-01" db="EMBL/GenBank/DDBJ databases">
        <title>Cultivation and genomic characterization of new, ubiquitous marine nitrite-oxidizing bacteria from the Nitrospirales.</title>
        <authorList>
            <person name="Mueller A.J."/>
            <person name="Daebeler A."/>
            <person name="Herbold C.W."/>
            <person name="Kirkegaard R.H."/>
            <person name="Daims H."/>
        </authorList>
    </citation>
    <scope>NUCLEOTIDE SEQUENCE [LARGE SCALE GENOMIC DNA]</scope>
    <source>
        <strain evidence="3 4">DK</strain>
    </source>
</reference>
<keyword evidence="1" id="KW-1133">Transmembrane helix</keyword>
<dbReference type="GO" id="GO:0004175">
    <property type="term" value="F:endopeptidase activity"/>
    <property type="evidence" value="ECO:0007669"/>
    <property type="project" value="UniProtKB-ARBA"/>
</dbReference>
<feature type="transmembrane region" description="Helical" evidence="1">
    <location>
        <begin position="187"/>
        <end position="212"/>
    </location>
</feature>
<feature type="domain" description="CAAX prenyl protease 2/Lysostaphin resistance protein A-like" evidence="2">
    <location>
        <begin position="166"/>
        <end position="258"/>
    </location>
</feature>
<keyword evidence="3" id="KW-0482">Metalloprotease</keyword>
<name>A0AA96JZ97_9BACT</name>
<feature type="transmembrane region" description="Helical" evidence="1">
    <location>
        <begin position="50"/>
        <end position="70"/>
    </location>
</feature>
<feature type="transmembrane region" description="Helical" evidence="1">
    <location>
        <begin position="218"/>
        <end position="238"/>
    </location>
</feature>
<feature type="transmembrane region" description="Helical" evidence="1">
    <location>
        <begin position="163"/>
        <end position="180"/>
    </location>
</feature>
<dbReference type="GO" id="GO:0080120">
    <property type="term" value="P:CAAX-box protein maturation"/>
    <property type="evidence" value="ECO:0007669"/>
    <property type="project" value="UniProtKB-ARBA"/>
</dbReference>
<feature type="transmembrane region" description="Helical" evidence="1">
    <location>
        <begin position="121"/>
        <end position="143"/>
    </location>
</feature>
<feature type="transmembrane region" description="Helical" evidence="1">
    <location>
        <begin position="20"/>
        <end position="38"/>
    </location>
</feature>
<gene>
    <name evidence="3" type="ORF">PQG83_14190</name>
</gene>
<dbReference type="GO" id="GO:0008237">
    <property type="term" value="F:metallopeptidase activity"/>
    <property type="evidence" value="ECO:0007669"/>
    <property type="project" value="UniProtKB-KW"/>
</dbReference>
<sequence>MAHSSALESSTSPFSSTEPNPWFGAKGAFLVLLGFILTRELLQVSLDFSLGFFVGFGEGIVGTFSDAFLIELNLWTAPFLAIVSMVGGAWAGFWIIYKRTKNQSLFQWFIKMVWKPNHDSFFMWPFFIGLSLSLGWGLCFFYWFSPTQTLPRPFTSQMLNAPFIPQLFWIILFVVIAPFIEECLFRGILYTGFSQTWGPLLGGIIVTGMYVALHFPKIYVYPPAALAILCLGLATLLLRLRTHALTSGMVCHMSYNAFCVMGMFLFHSSVD</sequence>
<keyword evidence="1" id="KW-0812">Transmembrane</keyword>
<evidence type="ECO:0000259" key="2">
    <source>
        <dbReference type="Pfam" id="PF02517"/>
    </source>
</evidence>
<evidence type="ECO:0000256" key="1">
    <source>
        <dbReference type="SAM" id="Phobius"/>
    </source>
</evidence>
<accession>A0AA96JZ97</accession>
<keyword evidence="3" id="KW-0378">Hydrolase</keyword>
<dbReference type="AlphaFoldDB" id="A0AA96JZ97"/>
<dbReference type="Pfam" id="PF02517">
    <property type="entry name" value="Rce1-like"/>
    <property type="match status" value="1"/>
</dbReference>